<sequence length="231" mass="25814">MKKVFAVLIACLPALAYAAGGSNEHVVSANIDLTDKDSLKRGAQAFMDNCSGCHSLQYQRYQRIADDLGMTEQEVTALIHTDAKVGEQITSAMSRDDGAKWFGAAPPDLTLEARLKSPDWIYSYLKSFYVDESRPFGVNNLVFPSVGMPHVLEGLQGTPVLQEDGTIVATGGALTAEEYDEYVRDITNFLTYTGEPVKLERERLGKWVLGFLFIFFIIAYLLKKEYWRDVH</sequence>
<dbReference type="InterPro" id="IPR009056">
    <property type="entry name" value="Cyt_c-like_dom"/>
</dbReference>
<dbReference type="OrthoDB" id="9798864at2"/>
<keyword evidence="10" id="KW-0732">Signal</keyword>
<feature type="signal peptide" evidence="10">
    <location>
        <begin position="1"/>
        <end position="18"/>
    </location>
</feature>
<evidence type="ECO:0000256" key="7">
    <source>
        <dbReference type="ARBA" id="ARBA00023136"/>
    </source>
</evidence>
<dbReference type="PANTHER" id="PTHR10266">
    <property type="entry name" value="CYTOCHROME C1"/>
    <property type="match status" value="1"/>
</dbReference>
<evidence type="ECO:0000256" key="10">
    <source>
        <dbReference type="SAM" id="SignalP"/>
    </source>
</evidence>
<evidence type="ECO:0000256" key="8">
    <source>
        <dbReference type="PIRSR" id="PIRSR602326-1"/>
    </source>
</evidence>
<dbReference type="PROSITE" id="PS51007">
    <property type="entry name" value="CYTC"/>
    <property type="match status" value="1"/>
</dbReference>
<comment type="caution">
    <text evidence="12">The sequence shown here is derived from an EMBL/GenBank/DDBJ whole genome shotgun (WGS) entry which is preliminary data.</text>
</comment>
<gene>
    <name evidence="12" type="ORF">FCL40_01500</name>
</gene>
<dbReference type="GO" id="GO:0016020">
    <property type="term" value="C:membrane"/>
    <property type="evidence" value="ECO:0007669"/>
    <property type="project" value="UniProtKB-SubCell"/>
</dbReference>
<feature type="transmembrane region" description="Helical" evidence="9">
    <location>
        <begin position="204"/>
        <end position="222"/>
    </location>
</feature>
<evidence type="ECO:0000256" key="3">
    <source>
        <dbReference type="ARBA" id="ARBA00022692"/>
    </source>
</evidence>
<protein>
    <submittedName>
        <fullName evidence="12">Cytochrome c1</fullName>
    </submittedName>
</protein>
<evidence type="ECO:0000256" key="4">
    <source>
        <dbReference type="ARBA" id="ARBA00022723"/>
    </source>
</evidence>
<dbReference type="GO" id="GO:0020037">
    <property type="term" value="F:heme binding"/>
    <property type="evidence" value="ECO:0007669"/>
    <property type="project" value="InterPro"/>
</dbReference>
<evidence type="ECO:0000259" key="11">
    <source>
        <dbReference type="PROSITE" id="PS51007"/>
    </source>
</evidence>
<dbReference type="EMBL" id="SWCI01000001">
    <property type="protein sequence ID" value="TKB51259.1"/>
    <property type="molecule type" value="Genomic_DNA"/>
</dbReference>
<accession>A0A4U1BIQ7</accession>
<dbReference type="InterPro" id="IPR002326">
    <property type="entry name" value="Cyt_c1"/>
</dbReference>
<dbReference type="PRINTS" id="PR00603">
    <property type="entry name" value="CYTOCHROMEC1"/>
</dbReference>
<dbReference type="AlphaFoldDB" id="A0A4U1BIQ7"/>
<reference evidence="12 13" key="1">
    <citation type="submission" date="2019-04" db="EMBL/GenBank/DDBJ databases">
        <authorList>
            <person name="Hwang J.C."/>
        </authorList>
    </citation>
    <scope>NUCLEOTIDE SEQUENCE [LARGE SCALE GENOMIC DNA]</scope>
    <source>
        <strain evidence="12 13">IMCC35001</strain>
    </source>
</reference>
<keyword evidence="3 9" id="KW-0812">Transmembrane</keyword>
<organism evidence="12 13">
    <name type="scientific">Ferrimonas sediminicola</name>
    <dbReference type="NCBI Taxonomy" id="2569538"/>
    <lineage>
        <taxon>Bacteria</taxon>
        <taxon>Pseudomonadati</taxon>
        <taxon>Pseudomonadota</taxon>
        <taxon>Gammaproteobacteria</taxon>
        <taxon>Alteromonadales</taxon>
        <taxon>Ferrimonadaceae</taxon>
        <taxon>Ferrimonas</taxon>
    </lineage>
</organism>
<evidence type="ECO:0000256" key="5">
    <source>
        <dbReference type="ARBA" id="ARBA00022989"/>
    </source>
</evidence>
<keyword evidence="4 8" id="KW-0479">Metal-binding</keyword>
<keyword evidence="7 9" id="KW-0472">Membrane</keyword>
<proteinExistence type="predicted"/>
<dbReference type="GO" id="GO:0046872">
    <property type="term" value="F:metal ion binding"/>
    <property type="evidence" value="ECO:0007669"/>
    <property type="project" value="UniProtKB-KW"/>
</dbReference>
<evidence type="ECO:0000256" key="2">
    <source>
        <dbReference type="ARBA" id="ARBA00022617"/>
    </source>
</evidence>
<dbReference type="SUPFAM" id="SSF46626">
    <property type="entry name" value="Cytochrome c"/>
    <property type="match status" value="1"/>
</dbReference>
<keyword evidence="5 9" id="KW-1133">Transmembrane helix</keyword>
<dbReference type="Gene3D" id="1.10.760.10">
    <property type="entry name" value="Cytochrome c-like domain"/>
    <property type="match status" value="1"/>
</dbReference>
<keyword evidence="13" id="KW-1185">Reference proteome</keyword>
<feature type="domain" description="Cytochrome c" evidence="11">
    <location>
        <begin position="37"/>
        <end position="190"/>
    </location>
</feature>
<dbReference type="InterPro" id="IPR036909">
    <property type="entry name" value="Cyt_c-like_dom_sf"/>
</dbReference>
<evidence type="ECO:0000256" key="9">
    <source>
        <dbReference type="SAM" id="Phobius"/>
    </source>
</evidence>
<dbReference type="PANTHER" id="PTHR10266:SF3">
    <property type="entry name" value="CYTOCHROME C1, HEME PROTEIN, MITOCHONDRIAL"/>
    <property type="match status" value="1"/>
</dbReference>
<dbReference type="Proteomes" id="UP000305674">
    <property type="component" value="Unassembled WGS sequence"/>
</dbReference>
<keyword evidence="2 8" id="KW-0349">Heme</keyword>
<feature type="binding site" description="covalent" evidence="8">
    <location>
        <position position="54"/>
    </location>
    <ligand>
        <name>heme c</name>
        <dbReference type="ChEBI" id="CHEBI:61717"/>
    </ligand>
</feature>
<dbReference type="Pfam" id="PF02167">
    <property type="entry name" value="Cytochrom_C1"/>
    <property type="match status" value="1"/>
</dbReference>
<evidence type="ECO:0000256" key="6">
    <source>
        <dbReference type="ARBA" id="ARBA00023004"/>
    </source>
</evidence>
<comment type="cofactor">
    <cofactor evidence="8">
        <name>heme c</name>
        <dbReference type="ChEBI" id="CHEBI:61717"/>
    </cofactor>
    <text evidence="8">Binds 1 heme c group covalently per subunit.</text>
</comment>
<keyword evidence="6 8" id="KW-0408">Iron</keyword>
<evidence type="ECO:0000256" key="1">
    <source>
        <dbReference type="ARBA" id="ARBA00004370"/>
    </source>
</evidence>
<comment type="subcellular location">
    <subcellularLocation>
        <location evidence="1">Membrane</location>
    </subcellularLocation>
</comment>
<feature type="binding site" description="covalent" evidence="8">
    <location>
        <position position="50"/>
    </location>
    <ligand>
        <name>heme c</name>
        <dbReference type="ChEBI" id="CHEBI:61717"/>
    </ligand>
</feature>
<dbReference type="RefSeq" id="WP_136850640.1">
    <property type="nucleotide sequence ID" value="NZ_SWCI01000001.1"/>
</dbReference>
<evidence type="ECO:0000313" key="13">
    <source>
        <dbReference type="Proteomes" id="UP000305674"/>
    </source>
</evidence>
<dbReference type="GO" id="GO:0009055">
    <property type="term" value="F:electron transfer activity"/>
    <property type="evidence" value="ECO:0007669"/>
    <property type="project" value="InterPro"/>
</dbReference>
<feature type="binding site" description="covalent" evidence="8">
    <location>
        <position position="53"/>
    </location>
    <ligand>
        <name>heme c</name>
        <dbReference type="ChEBI" id="CHEBI:61717"/>
    </ligand>
</feature>
<feature type="chain" id="PRO_5020243974" evidence="10">
    <location>
        <begin position="19"/>
        <end position="231"/>
    </location>
</feature>
<name>A0A4U1BIQ7_9GAMM</name>
<evidence type="ECO:0000313" key="12">
    <source>
        <dbReference type="EMBL" id="TKB51259.1"/>
    </source>
</evidence>